<reference evidence="2 3" key="1">
    <citation type="journal article" date="2022" name="G3 (Bethesda)">
        <title>Enemy or ally: a genomic approach to elucidate the lifestyle of Phyllosticta citrichinaensis.</title>
        <authorList>
            <person name="Buijs V.A."/>
            <person name="Groenewald J.Z."/>
            <person name="Haridas S."/>
            <person name="LaButti K.M."/>
            <person name="Lipzen A."/>
            <person name="Martin F.M."/>
            <person name="Barry K."/>
            <person name="Grigoriev I.V."/>
            <person name="Crous P.W."/>
            <person name="Seidl M.F."/>
        </authorList>
    </citation>
    <scope>NUCLEOTIDE SEQUENCE [LARGE SCALE GENOMIC DNA]</scope>
    <source>
        <strain evidence="2 3">CBS 129764</strain>
    </source>
</reference>
<proteinExistence type="predicted"/>
<comment type="caution">
    <text evidence="2">The sequence shown here is derived from an EMBL/GenBank/DDBJ whole genome shotgun (WGS) entry which is preliminary data.</text>
</comment>
<evidence type="ECO:0000313" key="3">
    <source>
        <dbReference type="Proteomes" id="UP001456524"/>
    </source>
</evidence>
<gene>
    <name evidence="2" type="ORF">IWX90DRAFT_131129</name>
</gene>
<organism evidence="2 3">
    <name type="scientific">Phyllosticta citrichinensis</name>
    <dbReference type="NCBI Taxonomy" id="1130410"/>
    <lineage>
        <taxon>Eukaryota</taxon>
        <taxon>Fungi</taxon>
        <taxon>Dikarya</taxon>
        <taxon>Ascomycota</taxon>
        <taxon>Pezizomycotina</taxon>
        <taxon>Dothideomycetes</taxon>
        <taxon>Dothideomycetes incertae sedis</taxon>
        <taxon>Botryosphaeriales</taxon>
        <taxon>Phyllostictaceae</taxon>
        <taxon>Phyllosticta</taxon>
    </lineage>
</organism>
<name>A0ABR1Y4U7_9PEZI</name>
<evidence type="ECO:0000313" key="2">
    <source>
        <dbReference type="EMBL" id="KAK8176078.1"/>
    </source>
</evidence>
<dbReference type="Proteomes" id="UP001456524">
    <property type="component" value="Unassembled WGS sequence"/>
</dbReference>
<feature type="region of interest" description="Disordered" evidence="1">
    <location>
        <begin position="1"/>
        <end position="21"/>
    </location>
</feature>
<accession>A0ABR1Y4U7</accession>
<sequence length="240" mass="27599">MQHSAGYLKHPPGCGQPEQDGQSSLLKYSIRLRNDPPPLHVTSRSAKQRLRPPLCLFLPLYLQIWWIWKIKEQGYRNHNHILRPVRPVRPIHCLNLRRAFVPSCHNVIRRIPCVPCLPCLLAGDMLRSVALRRESGRAVGRRPRSTATPSPTLPVRPFIAHPTLFESEKSLWTRWLRVRVHHERRTGSEVGRGCGVVLHVFCARASCESKEPDIKYFTLSTTVLLSSAEFLSFDQGRWVR</sequence>
<evidence type="ECO:0000256" key="1">
    <source>
        <dbReference type="SAM" id="MobiDB-lite"/>
    </source>
</evidence>
<keyword evidence="3" id="KW-1185">Reference proteome</keyword>
<protein>
    <submittedName>
        <fullName evidence="2">Uncharacterized protein</fullName>
    </submittedName>
</protein>
<dbReference type="EMBL" id="JBBWUH010000002">
    <property type="protein sequence ID" value="KAK8176078.1"/>
    <property type="molecule type" value="Genomic_DNA"/>
</dbReference>